<evidence type="ECO:0000313" key="1">
    <source>
        <dbReference type="EMBL" id="JAH98085.1"/>
    </source>
</evidence>
<proteinExistence type="predicted"/>
<sequence length="78" mass="9360">MTTHHLYYRRKFSLIHAIMNIHQDTMYISSTGQKTDSISVILVSILNFAHGNNGEIYFQRFENNIFFKVFFLWLNEKQ</sequence>
<organism evidence="1">
    <name type="scientific">Anguilla anguilla</name>
    <name type="common">European freshwater eel</name>
    <name type="synonym">Muraena anguilla</name>
    <dbReference type="NCBI Taxonomy" id="7936"/>
    <lineage>
        <taxon>Eukaryota</taxon>
        <taxon>Metazoa</taxon>
        <taxon>Chordata</taxon>
        <taxon>Craniata</taxon>
        <taxon>Vertebrata</taxon>
        <taxon>Euteleostomi</taxon>
        <taxon>Actinopterygii</taxon>
        <taxon>Neopterygii</taxon>
        <taxon>Teleostei</taxon>
        <taxon>Anguilliformes</taxon>
        <taxon>Anguillidae</taxon>
        <taxon>Anguilla</taxon>
    </lineage>
</organism>
<dbReference type="AlphaFoldDB" id="A0A0E9X8A4"/>
<reference evidence="1" key="1">
    <citation type="submission" date="2014-11" db="EMBL/GenBank/DDBJ databases">
        <authorList>
            <person name="Amaro Gonzalez C."/>
        </authorList>
    </citation>
    <scope>NUCLEOTIDE SEQUENCE</scope>
</reference>
<dbReference type="EMBL" id="GBXM01010492">
    <property type="protein sequence ID" value="JAH98085.1"/>
    <property type="molecule type" value="Transcribed_RNA"/>
</dbReference>
<name>A0A0E9X8A4_ANGAN</name>
<protein>
    <submittedName>
        <fullName evidence="1">Uncharacterized protein</fullName>
    </submittedName>
</protein>
<accession>A0A0E9X8A4</accession>
<reference evidence="1" key="2">
    <citation type="journal article" date="2015" name="Fish Shellfish Immunol.">
        <title>Early steps in the European eel (Anguilla anguilla)-Vibrio vulnificus interaction in the gills: Role of the RtxA13 toxin.</title>
        <authorList>
            <person name="Callol A."/>
            <person name="Pajuelo D."/>
            <person name="Ebbesson L."/>
            <person name="Teles M."/>
            <person name="MacKenzie S."/>
            <person name="Amaro C."/>
        </authorList>
    </citation>
    <scope>NUCLEOTIDE SEQUENCE</scope>
</reference>